<keyword evidence="3" id="KW-0520">NAD</keyword>
<dbReference type="Pfam" id="PF00465">
    <property type="entry name" value="Fe-ADH"/>
    <property type="match status" value="1"/>
</dbReference>
<dbReference type="EMBL" id="ANJV01000300">
    <property type="protein sequence ID" value="EPC49248.1"/>
    <property type="molecule type" value="Genomic_DNA"/>
</dbReference>
<evidence type="ECO:0000256" key="4">
    <source>
        <dbReference type="ARBA" id="ARBA00037918"/>
    </source>
</evidence>
<protein>
    <recommendedName>
        <fullName evidence="6">Glycerol dehydrogenase</fullName>
        <ecNumber evidence="5">1.1.1.6</ecNumber>
    </recommendedName>
</protein>
<evidence type="ECO:0000313" key="10">
    <source>
        <dbReference type="Proteomes" id="UP000014303"/>
    </source>
</evidence>
<evidence type="ECO:0000256" key="3">
    <source>
        <dbReference type="ARBA" id="ARBA00023027"/>
    </source>
</evidence>
<evidence type="ECO:0000256" key="7">
    <source>
        <dbReference type="ARBA" id="ARBA00049006"/>
    </source>
</evidence>
<evidence type="ECO:0000256" key="5">
    <source>
        <dbReference type="ARBA" id="ARBA00039147"/>
    </source>
</evidence>
<feature type="domain" description="Alcohol dehydrogenase iron-type/glycerol dehydrogenase GldA" evidence="8">
    <location>
        <begin position="12"/>
        <end position="130"/>
    </location>
</feature>
<dbReference type="PANTHER" id="PTHR43616:SF5">
    <property type="entry name" value="GLYCEROL DEHYDROGENASE 1"/>
    <property type="match status" value="1"/>
</dbReference>
<comment type="pathway">
    <text evidence="4">Polyol metabolism; glycerol fermentation; glycerone phosphate from glycerol (oxidative route): step 1/2.</text>
</comment>
<evidence type="ECO:0000313" key="9">
    <source>
        <dbReference type="EMBL" id="EPC49248.1"/>
    </source>
</evidence>
<dbReference type="PANTHER" id="PTHR43616">
    <property type="entry name" value="GLYCEROL DEHYDROGENASE"/>
    <property type="match status" value="1"/>
</dbReference>
<evidence type="ECO:0000256" key="6">
    <source>
        <dbReference type="ARBA" id="ARBA00040132"/>
    </source>
</evidence>
<dbReference type="InterPro" id="IPR016205">
    <property type="entry name" value="Glycerol_DH"/>
</dbReference>
<comment type="catalytic activity">
    <reaction evidence="7">
        <text>glycerol + NAD(+) = dihydroxyacetone + NADH + H(+)</text>
        <dbReference type="Rhea" id="RHEA:13769"/>
        <dbReference type="ChEBI" id="CHEBI:15378"/>
        <dbReference type="ChEBI" id="CHEBI:16016"/>
        <dbReference type="ChEBI" id="CHEBI:17754"/>
        <dbReference type="ChEBI" id="CHEBI:57540"/>
        <dbReference type="ChEBI" id="CHEBI:57945"/>
        <dbReference type="EC" id="1.1.1.6"/>
    </reaction>
</comment>
<organism evidence="9 10">
    <name type="scientific">Lacticaseibacillus paracasei subsp. paracasei Lpp7</name>
    <dbReference type="NCBI Taxonomy" id="1256200"/>
    <lineage>
        <taxon>Bacteria</taxon>
        <taxon>Bacillati</taxon>
        <taxon>Bacillota</taxon>
        <taxon>Bacilli</taxon>
        <taxon>Lactobacillales</taxon>
        <taxon>Lactobacillaceae</taxon>
        <taxon>Lacticaseibacillus</taxon>
    </lineage>
</organism>
<sequence length="132" mass="13849">MKLDLELRPGANRFVSESGALAYLDTILADFNQPVVITGEKSFAAFTKAYPGELNLPVYHYDGSASDENGHELAQEIGHADAVVGIGAGRLIDTAKVAAEALGAELISIPTLASNCAPFTPLAAIYHPQGHT</sequence>
<dbReference type="AlphaFoldDB" id="A0A8E0IDZ1"/>
<dbReference type="GO" id="GO:0008888">
    <property type="term" value="F:glycerol dehydrogenase (NAD+) activity"/>
    <property type="evidence" value="ECO:0007669"/>
    <property type="project" value="UniProtKB-EC"/>
</dbReference>
<comment type="caution">
    <text evidence="9">The sequence shown here is derived from an EMBL/GenBank/DDBJ whole genome shotgun (WGS) entry which is preliminary data.</text>
</comment>
<accession>A0A8E0IDZ1</accession>
<gene>
    <name evidence="9" type="ORF">Lpp7_13175</name>
</gene>
<dbReference type="Gene3D" id="3.40.50.1970">
    <property type="match status" value="1"/>
</dbReference>
<evidence type="ECO:0000256" key="1">
    <source>
        <dbReference type="ARBA" id="ARBA00022723"/>
    </source>
</evidence>
<dbReference type="InterPro" id="IPR001670">
    <property type="entry name" value="ADH_Fe/GldA"/>
</dbReference>
<reference evidence="9 10" key="1">
    <citation type="journal article" date="2013" name="PLoS ONE">
        <title>Lactobacillus paracasei comparative genomics: towards species pan-genome definition and exploitation of diversity.</title>
        <authorList>
            <person name="Smokvina T."/>
            <person name="Wels M."/>
            <person name="Polka J."/>
            <person name="Chervaux C."/>
            <person name="Brisse S."/>
            <person name="Boekhorst J."/>
            <person name="van Hylckama Vlieg J.E."/>
            <person name="Siezen R.J."/>
        </authorList>
    </citation>
    <scope>NUCLEOTIDE SEQUENCE [LARGE SCALE GENOMIC DNA]</scope>
    <source>
        <strain evidence="9 10">Lpp7</strain>
    </source>
</reference>
<dbReference type="SUPFAM" id="SSF56796">
    <property type="entry name" value="Dehydroquinate synthase-like"/>
    <property type="match status" value="1"/>
</dbReference>
<dbReference type="EC" id="1.1.1.6" evidence="5"/>
<dbReference type="Proteomes" id="UP000014303">
    <property type="component" value="Unassembled WGS sequence"/>
</dbReference>
<proteinExistence type="predicted"/>
<feature type="non-terminal residue" evidence="9">
    <location>
        <position position="132"/>
    </location>
</feature>
<evidence type="ECO:0000256" key="2">
    <source>
        <dbReference type="ARBA" id="ARBA00023002"/>
    </source>
</evidence>
<evidence type="ECO:0000259" key="8">
    <source>
        <dbReference type="Pfam" id="PF00465"/>
    </source>
</evidence>
<keyword evidence="2" id="KW-0560">Oxidoreductase</keyword>
<keyword evidence="1" id="KW-0479">Metal-binding</keyword>
<dbReference type="GO" id="GO:0046872">
    <property type="term" value="F:metal ion binding"/>
    <property type="evidence" value="ECO:0007669"/>
    <property type="project" value="UniProtKB-KW"/>
</dbReference>
<name>A0A8E0IDZ1_LACPA</name>